<dbReference type="PANTHER" id="PTHR48051:SF1">
    <property type="entry name" value="RAS SUPPRESSOR PROTEIN 1"/>
    <property type="match status" value="1"/>
</dbReference>
<dbReference type="EMBL" id="JH767573">
    <property type="protein sequence ID" value="EON65351.1"/>
    <property type="molecule type" value="Genomic_DNA"/>
</dbReference>
<dbReference type="PROSITE" id="PS51450">
    <property type="entry name" value="LRR"/>
    <property type="match status" value="3"/>
</dbReference>
<dbReference type="RefSeq" id="XP_007780668.1">
    <property type="nucleotide sequence ID" value="XM_007782478.1"/>
</dbReference>
<name>R7YUJ1_CONA1</name>
<reference evidence="5" key="1">
    <citation type="submission" date="2012-06" db="EMBL/GenBank/DDBJ databases">
        <title>The genome sequence of Coniosporium apollinis CBS 100218.</title>
        <authorList>
            <consortium name="The Broad Institute Genome Sequencing Platform"/>
            <person name="Cuomo C."/>
            <person name="Gorbushina A."/>
            <person name="Noack S."/>
            <person name="Walker B."/>
            <person name="Young S.K."/>
            <person name="Zeng Q."/>
            <person name="Gargeya S."/>
            <person name="Fitzgerald M."/>
            <person name="Haas B."/>
            <person name="Abouelleil A."/>
            <person name="Alvarado L."/>
            <person name="Arachchi H.M."/>
            <person name="Berlin A.M."/>
            <person name="Chapman S.B."/>
            <person name="Goldberg J."/>
            <person name="Griggs A."/>
            <person name="Gujja S."/>
            <person name="Hansen M."/>
            <person name="Howarth C."/>
            <person name="Imamovic A."/>
            <person name="Larimer J."/>
            <person name="McCowan C."/>
            <person name="Montmayeur A."/>
            <person name="Murphy C."/>
            <person name="Neiman D."/>
            <person name="Pearson M."/>
            <person name="Priest M."/>
            <person name="Roberts A."/>
            <person name="Saif S."/>
            <person name="Shea T."/>
            <person name="Sisk P."/>
            <person name="Sykes S."/>
            <person name="Wortman J."/>
            <person name="Nusbaum C."/>
            <person name="Birren B."/>
        </authorList>
    </citation>
    <scope>NUCLEOTIDE SEQUENCE [LARGE SCALE GENOMIC DNA]</scope>
    <source>
        <strain evidence="5">CBS 100218</strain>
    </source>
</reference>
<accession>R7YUJ1</accession>
<dbReference type="OrthoDB" id="676979at2759"/>
<dbReference type="OMA" id="NPRKLLW"/>
<feature type="region of interest" description="Disordered" evidence="3">
    <location>
        <begin position="1"/>
        <end position="362"/>
    </location>
</feature>
<dbReference type="STRING" id="1168221.R7YUJ1"/>
<evidence type="ECO:0000256" key="1">
    <source>
        <dbReference type="ARBA" id="ARBA00022614"/>
    </source>
</evidence>
<dbReference type="SMART" id="SM00364">
    <property type="entry name" value="LRR_BAC"/>
    <property type="match status" value="6"/>
</dbReference>
<dbReference type="SMART" id="SM00369">
    <property type="entry name" value="LRR_TYP"/>
    <property type="match status" value="5"/>
</dbReference>
<evidence type="ECO:0000256" key="2">
    <source>
        <dbReference type="ARBA" id="ARBA00022737"/>
    </source>
</evidence>
<evidence type="ECO:0000313" key="5">
    <source>
        <dbReference type="Proteomes" id="UP000016924"/>
    </source>
</evidence>
<keyword evidence="5" id="KW-1185">Reference proteome</keyword>
<feature type="compositionally biased region" description="Polar residues" evidence="3">
    <location>
        <begin position="64"/>
        <end position="81"/>
    </location>
</feature>
<dbReference type="InterPro" id="IPR003591">
    <property type="entry name" value="Leu-rich_rpt_typical-subtyp"/>
</dbReference>
<dbReference type="InterPro" id="IPR050216">
    <property type="entry name" value="LRR_domain-containing"/>
</dbReference>
<dbReference type="InterPro" id="IPR001611">
    <property type="entry name" value="Leu-rich_rpt"/>
</dbReference>
<proteinExistence type="predicted"/>
<feature type="compositionally biased region" description="Pro residues" evidence="3">
    <location>
        <begin position="245"/>
        <end position="254"/>
    </location>
</feature>
<gene>
    <name evidence="4" type="ORF">W97_04589</name>
</gene>
<evidence type="ECO:0000313" key="4">
    <source>
        <dbReference type="EMBL" id="EON65351.1"/>
    </source>
</evidence>
<dbReference type="eggNOG" id="KOG0472">
    <property type="taxonomic scope" value="Eukaryota"/>
</dbReference>
<organism evidence="4 5">
    <name type="scientific">Coniosporium apollinis (strain CBS 100218)</name>
    <name type="common">Rock-inhabiting black yeast</name>
    <dbReference type="NCBI Taxonomy" id="1168221"/>
    <lineage>
        <taxon>Eukaryota</taxon>
        <taxon>Fungi</taxon>
        <taxon>Dikarya</taxon>
        <taxon>Ascomycota</taxon>
        <taxon>Pezizomycotina</taxon>
        <taxon>Dothideomycetes</taxon>
        <taxon>Dothideomycetes incertae sedis</taxon>
        <taxon>Coniosporium</taxon>
    </lineage>
</organism>
<evidence type="ECO:0008006" key="6">
    <source>
        <dbReference type="Google" id="ProtNLM"/>
    </source>
</evidence>
<feature type="compositionally biased region" description="Polar residues" evidence="3">
    <location>
        <begin position="292"/>
        <end position="314"/>
    </location>
</feature>
<dbReference type="Gene3D" id="3.80.10.10">
    <property type="entry name" value="Ribonuclease Inhibitor"/>
    <property type="match status" value="2"/>
</dbReference>
<keyword evidence="2" id="KW-0677">Repeat</keyword>
<dbReference type="SUPFAM" id="SSF52058">
    <property type="entry name" value="L domain-like"/>
    <property type="match status" value="1"/>
</dbReference>
<keyword evidence="1" id="KW-0433">Leucine-rich repeat</keyword>
<sequence>METSIPQKPSAIPRPSGIARPSRLPVLQTTHANNAPPYSHIRPAGSIEKTRSKPSVPTFPKPTPSTVSQPRTALPSASSRRVSGAAKGVGTESSGGTFKKPVGRPPPRPAPQAQRRPSVSEPRVGHEDQLGALDGFRASSRQGFREAEPIQVYDEAAQDESTPKPRKSRPSLSDRTIESLSHIPPSPAGGRRKSSFFTPQSPMGPPSRPASAMSNARRPGTSDGAFAGTPYLRPTTPSRRAPGAPLTPGPPAPTPSQRSVSAALPRVPQTTGRMSFGLKPSTARAFEHAPSATPSGRGTGRPPSTGSKTMISRTPKSRPAVSNLFAKPNSRPAAVVQAASKETADTSTGDPSPETAKKIASSSAALREQIAKARAAARKTTPKKQDGVVDSLTAYETGFDLSSDPFNLAPKTGSGLLRRRVDAARADGRLNIAAMGLKEIPMEVLNMYDYDPNDSSKITWSEVVDLTRFIAAENELESVTEVFPDTDPELASMANDDDDVKKPQFGGVEFLDLHGNLLREVPLGLRRLQYLTSLNLSRNRLGVDALNIIGQVASLKELKIADNNLEGELPNAVCRLKRLEVLELQGNRLSSLPDGLLELINLRILNLTENSLSALPMAMIETLPLIELLVAKNKLSGTLFSASCTSQRLQLLDVSNNALESLSGNGSLSLPSLRTLNINTNRIKTLPNISTWTSLISLLAQDNKLSDLPAGFTTLPSLRNVDFTGNDFVKLDERLALVKSLEVFTIAANPLRERKFLTMSTDDLKRDLAARLEPSDRDRIAEGYKAEEIGETF</sequence>
<dbReference type="Pfam" id="PF13855">
    <property type="entry name" value="LRR_8"/>
    <property type="match status" value="1"/>
</dbReference>
<dbReference type="GeneID" id="19901900"/>
<dbReference type="InterPro" id="IPR032675">
    <property type="entry name" value="LRR_dom_sf"/>
</dbReference>
<dbReference type="AlphaFoldDB" id="R7YUJ1"/>
<dbReference type="Proteomes" id="UP000016924">
    <property type="component" value="Unassembled WGS sequence"/>
</dbReference>
<dbReference type="GO" id="GO:0005737">
    <property type="term" value="C:cytoplasm"/>
    <property type="evidence" value="ECO:0007669"/>
    <property type="project" value="TreeGrafter"/>
</dbReference>
<dbReference type="PANTHER" id="PTHR48051">
    <property type="match status" value="1"/>
</dbReference>
<protein>
    <recommendedName>
        <fullName evidence="6">L domain-like protein</fullName>
    </recommendedName>
</protein>
<evidence type="ECO:0000256" key="3">
    <source>
        <dbReference type="SAM" id="MobiDB-lite"/>
    </source>
</evidence>
<dbReference type="HOGENOM" id="CLU_007408_0_0_1"/>